<dbReference type="AlphaFoldDB" id="A0A8S1UGW9"/>
<evidence type="ECO:0000259" key="1">
    <source>
        <dbReference type="Pfam" id="PF16561"/>
    </source>
</evidence>
<organism evidence="2 3">
    <name type="scientific">Paramecium pentaurelia</name>
    <dbReference type="NCBI Taxonomy" id="43138"/>
    <lineage>
        <taxon>Eukaryota</taxon>
        <taxon>Sar</taxon>
        <taxon>Alveolata</taxon>
        <taxon>Ciliophora</taxon>
        <taxon>Intramacronucleata</taxon>
        <taxon>Oligohymenophorea</taxon>
        <taxon>Peniculida</taxon>
        <taxon>Parameciidae</taxon>
        <taxon>Paramecium</taxon>
    </lineage>
</organism>
<evidence type="ECO:0000313" key="2">
    <source>
        <dbReference type="EMBL" id="CAD8163594.1"/>
    </source>
</evidence>
<evidence type="ECO:0000313" key="3">
    <source>
        <dbReference type="Proteomes" id="UP000689195"/>
    </source>
</evidence>
<dbReference type="CDD" id="cd02859">
    <property type="entry name" value="E_set_AMPKbeta_like_N"/>
    <property type="match status" value="1"/>
</dbReference>
<reference evidence="2" key="1">
    <citation type="submission" date="2021-01" db="EMBL/GenBank/DDBJ databases">
        <authorList>
            <consortium name="Genoscope - CEA"/>
            <person name="William W."/>
        </authorList>
    </citation>
    <scope>NUCLEOTIDE SEQUENCE</scope>
</reference>
<dbReference type="OrthoDB" id="312936at2759"/>
<proteinExistence type="predicted"/>
<dbReference type="Pfam" id="PF16561">
    <property type="entry name" value="AMPK1_CBM"/>
    <property type="match status" value="1"/>
</dbReference>
<sequence length="234" mass="28024">MGNLCLRKKERSQQPQYNIADENHIIYTPASLNELDKIIKIESQEALILNIQNKQDQFQYENNQNTIQILNELDKDALIKQGQLAKEELSKIKQQQYDDAVLYFGKQSLKENLPIKSEQNDEQSVQIELERIRGQQYIQQQRDQQQEHQKFIQKQEVEKLRLQKYEQEIIQIEVKVLRSWLNWIDKIELLQKDNRFEIEVNIPTGNHQFKFIVDDEWKVSDQNEYNGQNNLINV</sequence>
<gene>
    <name evidence="2" type="ORF">PPENT_87.1.T0390299</name>
</gene>
<protein>
    <recommendedName>
        <fullName evidence="1">AMP-activated protein kinase glycogen-binding domain-containing protein</fullName>
    </recommendedName>
</protein>
<dbReference type="Proteomes" id="UP000689195">
    <property type="component" value="Unassembled WGS sequence"/>
</dbReference>
<accession>A0A8S1UGW9</accession>
<dbReference type="EMBL" id="CAJJDO010000039">
    <property type="protein sequence ID" value="CAD8163594.1"/>
    <property type="molecule type" value="Genomic_DNA"/>
</dbReference>
<dbReference type="InterPro" id="IPR032640">
    <property type="entry name" value="AMPK1_CBM"/>
</dbReference>
<name>A0A8S1UGW9_9CILI</name>
<comment type="caution">
    <text evidence="2">The sequence shown here is derived from an EMBL/GenBank/DDBJ whole genome shotgun (WGS) entry which is preliminary data.</text>
</comment>
<keyword evidence="3" id="KW-1185">Reference proteome</keyword>
<feature type="domain" description="AMP-activated protein kinase glycogen-binding" evidence="1">
    <location>
        <begin position="173"/>
        <end position="233"/>
    </location>
</feature>